<comment type="similarity">
    <text evidence="1">Belongs to the ABC transporter superfamily.</text>
</comment>
<reference evidence="6 7" key="1">
    <citation type="submission" date="2015-11" db="EMBL/GenBank/DDBJ databases">
        <title>Genome sequence of Pyrodictium occultum PL-19, a marine hyperthermophilic archaeon isolated from Volcano, Italy.</title>
        <authorList>
            <person name="Utturkar S."/>
            <person name="Huber H."/>
            <person name="Leptihn S."/>
            <person name="Brown S."/>
            <person name="Stetter K.O."/>
            <person name="Podar M."/>
        </authorList>
    </citation>
    <scope>NUCLEOTIDE SEQUENCE [LARGE SCALE GENOMIC DNA]</scope>
    <source>
        <strain evidence="6 7">PL-19</strain>
    </source>
</reference>
<sequence length="267" mass="29866">MLERCSRAEIDIHSLQVGYGSETVLTVDHLHLEGPALVQVLGPNGAGKTTLLKSILGLAPLRSGQVLVCGRDVTARPSKAGRFIGYVPQIVTTATHFPVTPWELVEYEIHARRRLLQRRGWRETQALIEDSLKAVGLPPEAWHKPLRSLSGGQRQRAFIARALVYEPPILLMDEPLSAVDPKGKRDLANLIASLAKSRLVVLTSHDPIMFLKYTDMIILVNRRVVAVGPPEIVLREDILREVYGESILYVKEHVHISDEHRVVSYKH</sequence>
<evidence type="ECO:0000256" key="2">
    <source>
        <dbReference type="ARBA" id="ARBA00022448"/>
    </source>
</evidence>
<accession>A0A0V8RTH5</accession>
<feature type="domain" description="ABC transporter" evidence="5">
    <location>
        <begin position="10"/>
        <end position="247"/>
    </location>
</feature>
<evidence type="ECO:0000256" key="3">
    <source>
        <dbReference type="ARBA" id="ARBA00022741"/>
    </source>
</evidence>
<dbReference type="OrthoDB" id="24644at2157"/>
<comment type="caution">
    <text evidence="6">The sequence shown here is derived from an EMBL/GenBank/DDBJ whole genome shotgun (WGS) entry which is preliminary data.</text>
</comment>
<dbReference type="GO" id="GO:0005524">
    <property type="term" value="F:ATP binding"/>
    <property type="evidence" value="ECO:0007669"/>
    <property type="project" value="UniProtKB-KW"/>
</dbReference>
<dbReference type="SUPFAM" id="SSF52540">
    <property type="entry name" value="P-loop containing nucleoside triphosphate hydrolases"/>
    <property type="match status" value="1"/>
</dbReference>
<dbReference type="GO" id="GO:0016887">
    <property type="term" value="F:ATP hydrolysis activity"/>
    <property type="evidence" value="ECO:0007669"/>
    <property type="project" value="InterPro"/>
</dbReference>
<evidence type="ECO:0000256" key="1">
    <source>
        <dbReference type="ARBA" id="ARBA00005417"/>
    </source>
</evidence>
<dbReference type="InterPro" id="IPR027417">
    <property type="entry name" value="P-loop_NTPase"/>
</dbReference>
<dbReference type="InterPro" id="IPR017871">
    <property type="entry name" value="ABC_transporter-like_CS"/>
</dbReference>
<dbReference type="InterPro" id="IPR050153">
    <property type="entry name" value="Metal_Ion_Import_ABC"/>
</dbReference>
<dbReference type="Pfam" id="PF00005">
    <property type="entry name" value="ABC_tran"/>
    <property type="match status" value="1"/>
</dbReference>
<keyword evidence="4" id="KW-0067">ATP-binding</keyword>
<dbReference type="AlphaFoldDB" id="A0A0V8RTH5"/>
<protein>
    <submittedName>
        <fullName evidence="6">ABC transporter</fullName>
    </submittedName>
</protein>
<dbReference type="InterPro" id="IPR003439">
    <property type="entry name" value="ABC_transporter-like_ATP-bd"/>
</dbReference>
<keyword evidence="3" id="KW-0547">Nucleotide-binding</keyword>
<keyword evidence="7" id="KW-1185">Reference proteome</keyword>
<dbReference type="Proteomes" id="UP000053352">
    <property type="component" value="Unassembled WGS sequence"/>
</dbReference>
<gene>
    <name evidence="6" type="ORF">CF15_00540</name>
</gene>
<proteinExistence type="inferred from homology"/>
<name>A0A0V8RTH5_PYROC</name>
<dbReference type="SMART" id="SM00382">
    <property type="entry name" value="AAA"/>
    <property type="match status" value="1"/>
</dbReference>
<dbReference type="STRING" id="2309.CF15_00540"/>
<dbReference type="PANTHER" id="PTHR42734:SF5">
    <property type="entry name" value="IRON TRANSPORT SYSTEM ATP-BINDING PROTEIN HI_0361-RELATED"/>
    <property type="match status" value="1"/>
</dbReference>
<organism evidence="6 7">
    <name type="scientific">Pyrodictium occultum</name>
    <dbReference type="NCBI Taxonomy" id="2309"/>
    <lineage>
        <taxon>Archaea</taxon>
        <taxon>Thermoproteota</taxon>
        <taxon>Thermoprotei</taxon>
        <taxon>Desulfurococcales</taxon>
        <taxon>Pyrodictiaceae</taxon>
        <taxon>Pyrodictium</taxon>
    </lineage>
</organism>
<dbReference type="InterPro" id="IPR003593">
    <property type="entry name" value="AAA+_ATPase"/>
</dbReference>
<dbReference type="PANTHER" id="PTHR42734">
    <property type="entry name" value="METAL TRANSPORT SYSTEM ATP-BINDING PROTEIN TM_0124-RELATED"/>
    <property type="match status" value="1"/>
</dbReference>
<evidence type="ECO:0000256" key="4">
    <source>
        <dbReference type="ARBA" id="ARBA00022840"/>
    </source>
</evidence>
<dbReference type="PROSITE" id="PS50893">
    <property type="entry name" value="ABC_TRANSPORTER_2"/>
    <property type="match status" value="1"/>
</dbReference>
<keyword evidence="2" id="KW-0813">Transport</keyword>
<evidence type="ECO:0000313" key="7">
    <source>
        <dbReference type="Proteomes" id="UP000053352"/>
    </source>
</evidence>
<evidence type="ECO:0000259" key="5">
    <source>
        <dbReference type="PROSITE" id="PS50893"/>
    </source>
</evidence>
<evidence type="ECO:0000313" key="6">
    <source>
        <dbReference type="EMBL" id="KSW11388.1"/>
    </source>
</evidence>
<dbReference type="Gene3D" id="3.40.50.300">
    <property type="entry name" value="P-loop containing nucleotide triphosphate hydrolases"/>
    <property type="match status" value="1"/>
</dbReference>
<dbReference type="EMBL" id="LNTB01000001">
    <property type="protein sequence ID" value="KSW11388.1"/>
    <property type="molecule type" value="Genomic_DNA"/>
</dbReference>
<dbReference type="PROSITE" id="PS00211">
    <property type="entry name" value="ABC_TRANSPORTER_1"/>
    <property type="match status" value="1"/>
</dbReference>